<evidence type="ECO:0000259" key="2">
    <source>
        <dbReference type="PROSITE" id="PS50878"/>
    </source>
</evidence>
<proteinExistence type="predicted"/>
<comment type="caution">
    <text evidence="3">The sequence shown here is derived from an EMBL/GenBank/DDBJ whole genome shotgun (WGS) entry which is preliminary data.</text>
</comment>
<dbReference type="PANTHER" id="PTHR33332">
    <property type="entry name" value="REVERSE TRANSCRIPTASE DOMAIN-CONTAINING PROTEIN"/>
    <property type="match status" value="1"/>
</dbReference>
<accession>A0A8B6CAI8</accession>
<dbReference type="AlphaFoldDB" id="A0A8B6CAI8"/>
<evidence type="ECO:0000256" key="1">
    <source>
        <dbReference type="SAM" id="SignalP"/>
    </source>
</evidence>
<gene>
    <name evidence="3" type="ORF">MGAL_10B014333</name>
</gene>
<organism evidence="3 4">
    <name type="scientific">Mytilus galloprovincialis</name>
    <name type="common">Mediterranean mussel</name>
    <dbReference type="NCBI Taxonomy" id="29158"/>
    <lineage>
        <taxon>Eukaryota</taxon>
        <taxon>Metazoa</taxon>
        <taxon>Spiralia</taxon>
        <taxon>Lophotrochozoa</taxon>
        <taxon>Mollusca</taxon>
        <taxon>Bivalvia</taxon>
        <taxon>Autobranchia</taxon>
        <taxon>Pteriomorphia</taxon>
        <taxon>Mytilida</taxon>
        <taxon>Mytiloidea</taxon>
        <taxon>Mytilidae</taxon>
        <taxon>Mytilinae</taxon>
        <taxon>Mytilus</taxon>
    </lineage>
</organism>
<dbReference type="PROSITE" id="PS50878">
    <property type="entry name" value="RT_POL"/>
    <property type="match status" value="1"/>
</dbReference>
<dbReference type="SUPFAM" id="SSF56672">
    <property type="entry name" value="DNA/RNA polymerases"/>
    <property type="match status" value="1"/>
</dbReference>
<dbReference type="Pfam" id="PF00078">
    <property type="entry name" value="RVT_1"/>
    <property type="match status" value="1"/>
</dbReference>
<feature type="chain" id="PRO_5032275196" description="Reverse transcriptase domain-containing protein" evidence="1">
    <location>
        <begin position="20"/>
        <end position="353"/>
    </location>
</feature>
<evidence type="ECO:0000313" key="4">
    <source>
        <dbReference type="Proteomes" id="UP000596742"/>
    </source>
</evidence>
<name>A0A8B6CAI8_MYTGA</name>
<protein>
    <recommendedName>
        <fullName evidence="2">Reverse transcriptase domain-containing protein</fullName>
    </recommendedName>
</protein>
<keyword evidence="1" id="KW-0732">Signal</keyword>
<dbReference type="InterPro" id="IPR000477">
    <property type="entry name" value="RT_dom"/>
</dbReference>
<keyword evidence="4" id="KW-1185">Reference proteome</keyword>
<dbReference type="InterPro" id="IPR043502">
    <property type="entry name" value="DNA/RNA_pol_sf"/>
</dbReference>
<evidence type="ECO:0000313" key="3">
    <source>
        <dbReference type="EMBL" id="VDI02195.1"/>
    </source>
</evidence>
<dbReference type="EMBL" id="UYJE01001439">
    <property type="protein sequence ID" value="VDI02195.1"/>
    <property type="molecule type" value="Genomic_DNA"/>
</dbReference>
<dbReference type="CDD" id="cd01650">
    <property type="entry name" value="RT_nLTR_like"/>
    <property type="match status" value="1"/>
</dbReference>
<feature type="signal peptide" evidence="1">
    <location>
        <begin position="1"/>
        <end position="19"/>
    </location>
</feature>
<dbReference type="OrthoDB" id="6168735at2759"/>
<dbReference type="Proteomes" id="UP000596742">
    <property type="component" value="Unassembled WGS sequence"/>
</dbReference>
<reference evidence="3" key="1">
    <citation type="submission" date="2018-11" db="EMBL/GenBank/DDBJ databases">
        <authorList>
            <person name="Alioto T."/>
            <person name="Alioto T."/>
        </authorList>
    </citation>
    <scope>NUCLEOTIDE SEQUENCE</scope>
</reference>
<sequence>MKIFTLIIAVTLIYNIGQSIFNEKSWDHRHLLTNLLNNKWSSAGRKPMTLPVKPNKNYSMAILILLLAGDIEQNPGPRTKQQSIYPCGLCEHPVTWNCEGGDKHAPENYRPVSLTSVPCKLLEHIICRHILKHLEKHRVLTSLNHGFRSGYSCETQLLVTLHDFMKAFDAGKQIDVAILDFSKAFDTVPHNKLLHKMNEYGIRGPLNKWLEMFLTQRKMKAVVDGEESEEASVDSGVPQGTVLGPLLFLCHINDLPDSVQSSVRLFADDCLLYRNINSQHDHTLLQRDLQNLEVWATNWGMRFNAKKCYILSIKNKSQKMYSLDGHCLITFDVKFDKRSSNYGEKRNNKVMKV</sequence>
<feature type="domain" description="Reverse transcriptase" evidence="2">
    <location>
        <begin position="98"/>
        <end position="328"/>
    </location>
</feature>